<name>A0A1I1RU96_9GAMM</name>
<dbReference type="Gene3D" id="2.40.30.170">
    <property type="match status" value="1"/>
</dbReference>
<evidence type="ECO:0000259" key="7">
    <source>
        <dbReference type="Pfam" id="PF25917"/>
    </source>
</evidence>
<dbReference type="GO" id="GO:0015562">
    <property type="term" value="F:efflux transmembrane transporter activity"/>
    <property type="evidence" value="ECO:0007669"/>
    <property type="project" value="TreeGrafter"/>
</dbReference>
<feature type="domain" description="Multidrug resistance protein MdtA-like barrel-sandwich hybrid" evidence="7">
    <location>
        <begin position="74"/>
        <end position="218"/>
    </location>
</feature>
<evidence type="ECO:0000256" key="4">
    <source>
        <dbReference type="SAM" id="Coils"/>
    </source>
</evidence>
<dbReference type="GO" id="GO:1990281">
    <property type="term" value="C:efflux pump complex"/>
    <property type="evidence" value="ECO:0007669"/>
    <property type="project" value="TreeGrafter"/>
</dbReference>
<comment type="similarity">
    <text evidence="2">Belongs to the membrane fusion protein (MFP) (TC 8.A.1) family.</text>
</comment>
<feature type="coiled-coil region" evidence="4">
    <location>
        <begin position="167"/>
        <end position="194"/>
    </location>
</feature>
<reference evidence="9 10" key="1">
    <citation type="submission" date="2016-10" db="EMBL/GenBank/DDBJ databases">
        <authorList>
            <person name="de Groot N.N."/>
        </authorList>
    </citation>
    <scope>NUCLEOTIDE SEQUENCE [LARGE SCALE GENOMIC DNA]</scope>
    <source>
        <strain evidence="9 10">HL3</strain>
    </source>
</reference>
<dbReference type="Gene3D" id="2.40.50.100">
    <property type="match status" value="1"/>
</dbReference>
<dbReference type="InterPro" id="IPR058627">
    <property type="entry name" value="MdtA-like_C"/>
</dbReference>
<dbReference type="InterPro" id="IPR006143">
    <property type="entry name" value="RND_pump_MFP"/>
</dbReference>
<evidence type="ECO:0000256" key="6">
    <source>
        <dbReference type="SAM" id="Phobius"/>
    </source>
</evidence>
<keyword evidence="6" id="KW-0472">Membrane</keyword>
<keyword evidence="3" id="KW-0813">Transport</keyword>
<dbReference type="Pfam" id="PF25967">
    <property type="entry name" value="RND-MFP_C"/>
    <property type="match status" value="1"/>
</dbReference>
<dbReference type="Gene3D" id="2.40.420.20">
    <property type="match status" value="1"/>
</dbReference>
<dbReference type="NCBIfam" id="TIGR01730">
    <property type="entry name" value="RND_mfp"/>
    <property type="match status" value="1"/>
</dbReference>
<accession>A0A1I1RU96</accession>
<dbReference type="Gene3D" id="1.10.287.470">
    <property type="entry name" value="Helix hairpin bin"/>
    <property type="match status" value="1"/>
</dbReference>
<gene>
    <name evidence="9" type="ORF">SAMN05660831_01571</name>
</gene>
<organism evidence="9 10">
    <name type="scientific">Thiohalospira halophila DSM 15071</name>
    <dbReference type="NCBI Taxonomy" id="1123397"/>
    <lineage>
        <taxon>Bacteria</taxon>
        <taxon>Pseudomonadati</taxon>
        <taxon>Pseudomonadota</taxon>
        <taxon>Gammaproteobacteria</taxon>
        <taxon>Thiohalospirales</taxon>
        <taxon>Thiohalospiraceae</taxon>
        <taxon>Thiohalospira</taxon>
    </lineage>
</organism>
<dbReference type="SUPFAM" id="SSF111369">
    <property type="entry name" value="HlyD-like secretion proteins"/>
    <property type="match status" value="1"/>
</dbReference>
<dbReference type="RefSeq" id="WP_093428205.1">
    <property type="nucleotide sequence ID" value="NZ_FOMJ01000004.1"/>
</dbReference>
<evidence type="ECO:0000256" key="3">
    <source>
        <dbReference type="ARBA" id="ARBA00022448"/>
    </source>
</evidence>
<evidence type="ECO:0000313" key="9">
    <source>
        <dbReference type="EMBL" id="SFD37944.1"/>
    </source>
</evidence>
<dbReference type="EMBL" id="FOMJ01000004">
    <property type="protein sequence ID" value="SFD37944.1"/>
    <property type="molecule type" value="Genomic_DNA"/>
</dbReference>
<dbReference type="PANTHER" id="PTHR30469:SF12">
    <property type="entry name" value="MULTIDRUG RESISTANCE PROTEIN MDTA"/>
    <property type="match status" value="1"/>
</dbReference>
<keyword evidence="4" id="KW-0175">Coiled coil</keyword>
<keyword evidence="6" id="KW-0812">Transmembrane</keyword>
<evidence type="ECO:0000259" key="8">
    <source>
        <dbReference type="Pfam" id="PF25967"/>
    </source>
</evidence>
<keyword evidence="6" id="KW-1133">Transmembrane helix</keyword>
<proteinExistence type="inferred from homology"/>
<protein>
    <submittedName>
        <fullName evidence="9">RND family efflux transporter, MFP subunit</fullName>
    </submittedName>
</protein>
<dbReference type="AlphaFoldDB" id="A0A1I1RU96"/>
<evidence type="ECO:0000256" key="5">
    <source>
        <dbReference type="SAM" id="MobiDB-lite"/>
    </source>
</evidence>
<sequence length="397" mass="43136">MSETPTGPRRWVAAVAVVAILAGAGGIAAWMMQADTTAERDATERPPRLVETTRVEPGRERVRIEAFGEVAPAREVTLRPRVSGEVLALGEGVEPGGHLDEGDTVVRIDPADYELALKRAESALTQARSERDREAGRQAVAEAEFQRAAPEDIRPEQRRLMLRLPQLESAEAAVASAEAERDQARLDLARTTVRSPFDARVTERMVDRGTRATTGTDLVRLVGTEEWWVELALPQSSLRWIEAPQGPDRPGSTVRIRHASWTDDGYREGRVIRVRADVEAGGRLARVLVAVPDPLDRAGEAGPRLLLGSFVEGTIHGRELDGVYRLDAGWLREGNTVWVMAADDTLAIREVAVLHRSGGMALVRGGLTPGDRVVTSDLSVPVEGMALRREDGEAAGS</sequence>
<comment type="subcellular location">
    <subcellularLocation>
        <location evidence="1">Cell envelope</location>
    </subcellularLocation>
</comment>
<dbReference type="InterPro" id="IPR058625">
    <property type="entry name" value="MdtA-like_BSH"/>
</dbReference>
<dbReference type="Proteomes" id="UP000198611">
    <property type="component" value="Unassembled WGS sequence"/>
</dbReference>
<evidence type="ECO:0000256" key="1">
    <source>
        <dbReference type="ARBA" id="ARBA00004196"/>
    </source>
</evidence>
<feature type="transmembrane region" description="Helical" evidence="6">
    <location>
        <begin position="12"/>
        <end position="32"/>
    </location>
</feature>
<evidence type="ECO:0000256" key="2">
    <source>
        <dbReference type="ARBA" id="ARBA00009477"/>
    </source>
</evidence>
<dbReference type="STRING" id="1123397.SAMN05660831_01571"/>
<feature type="domain" description="Multidrug resistance protein MdtA-like C-terminal permuted SH3" evidence="8">
    <location>
        <begin position="333"/>
        <end position="378"/>
    </location>
</feature>
<dbReference type="OrthoDB" id="8524475at2"/>
<dbReference type="Pfam" id="PF25917">
    <property type="entry name" value="BSH_RND"/>
    <property type="match status" value="1"/>
</dbReference>
<keyword evidence="10" id="KW-1185">Reference proteome</keyword>
<feature type="region of interest" description="Disordered" evidence="5">
    <location>
        <begin position="126"/>
        <end position="152"/>
    </location>
</feature>
<dbReference type="PANTHER" id="PTHR30469">
    <property type="entry name" value="MULTIDRUG RESISTANCE PROTEIN MDTA"/>
    <property type="match status" value="1"/>
</dbReference>
<evidence type="ECO:0000313" key="10">
    <source>
        <dbReference type="Proteomes" id="UP000198611"/>
    </source>
</evidence>